<sequence length="116" mass="13230">MKDRFIFIAAALESIELIQTYIAGYDLLSFLGDRKTQDAVIRNLEIIGQALKDFGVDVLSEIEPKMPWREIAGMRNVLAHEYLGVDMEMVWNTVQCHLEPLQRSLEALMEGSDGTW</sequence>
<keyword evidence="8" id="KW-1185">Reference proteome</keyword>
<dbReference type="PANTHER" id="PTHR34139">
    <property type="entry name" value="UPF0331 PROTEIN MJ0127"/>
    <property type="match status" value="1"/>
</dbReference>
<keyword evidence="5" id="KW-0378">Hydrolase</keyword>
<dbReference type="InterPro" id="IPR008201">
    <property type="entry name" value="HepT-like"/>
</dbReference>
<evidence type="ECO:0008006" key="9">
    <source>
        <dbReference type="Google" id="ProtNLM"/>
    </source>
</evidence>
<dbReference type="RefSeq" id="WP_066978223.1">
    <property type="nucleotide sequence ID" value="NZ_LUUI01000053.1"/>
</dbReference>
<organism evidence="7 8">
    <name type="scientific">Methylomonas lenta</name>
    <dbReference type="NCBI Taxonomy" id="980561"/>
    <lineage>
        <taxon>Bacteria</taxon>
        <taxon>Pseudomonadati</taxon>
        <taxon>Pseudomonadota</taxon>
        <taxon>Gammaproteobacteria</taxon>
        <taxon>Methylococcales</taxon>
        <taxon>Methylococcaceae</taxon>
        <taxon>Methylomonas</taxon>
    </lineage>
</organism>
<dbReference type="GO" id="GO:0110001">
    <property type="term" value="C:toxin-antitoxin complex"/>
    <property type="evidence" value="ECO:0007669"/>
    <property type="project" value="InterPro"/>
</dbReference>
<evidence type="ECO:0000256" key="1">
    <source>
        <dbReference type="ARBA" id="ARBA00022553"/>
    </source>
</evidence>
<dbReference type="GO" id="GO:0000166">
    <property type="term" value="F:nucleotide binding"/>
    <property type="evidence" value="ECO:0007669"/>
    <property type="project" value="UniProtKB-KW"/>
</dbReference>
<dbReference type="AlphaFoldDB" id="A0A177NSA7"/>
<evidence type="ECO:0000313" key="7">
    <source>
        <dbReference type="EMBL" id="OAI20173.1"/>
    </source>
</evidence>
<protein>
    <recommendedName>
        <fullName evidence="9">DUF86 domain-containing protein</fullName>
    </recommendedName>
</protein>
<dbReference type="PANTHER" id="PTHR34139:SF1">
    <property type="entry name" value="RNASE MJ1380-RELATED"/>
    <property type="match status" value="1"/>
</dbReference>
<evidence type="ECO:0000256" key="5">
    <source>
        <dbReference type="ARBA" id="ARBA00022801"/>
    </source>
</evidence>
<proteinExistence type="inferred from homology"/>
<keyword evidence="4" id="KW-0547">Nucleotide-binding</keyword>
<evidence type="ECO:0000256" key="6">
    <source>
        <dbReference type="ARBA" id="ARBA00024207"/>
    </source>
</evidence>
<evidence type="ECO:0000256" key="2">
    <source>
        <dbReference type="ARBA" id="ARBA00022649"/>
    </source>
</evidence>
<comment type="similarity">
    <text evidence="6">Belongs to the HepT RNase toxin family.</text>
</comment>
<dbReference type="InterPro" id="IPR037038">
    <property type="entry name" value="HepT-like_sf"/>
</dbReference>
<dbReference type="OrthoDB" id="4829434at2"/>
<dbReference type="STRING" id="980561.A1359_21325"/>
<dbReference type="Gene3D" id="1.20.120.580">
    <property type="entry name" value="bsu32300-like"/>
    <property type="match status" value="1"/>
</dbReference>
<evidence type="ECO:0000256" key="3">
    <source>
        <dbReference type="ARBA" id="ARBA00022722"/>
    </source>
</evidence>
<name>A0A177NSA7_9GAMM</name>
<comment type="caution">
    <text evidence="7">The sequence shown here is derived from an EMBL/GenBank/DDBJ whole genome shotgun (WGS) entry which is preliminary data.</text>
</comment>
<accession>A0A177NSA7</accession>
<reference evidence="7 8" key="1">
    <citation type="submission" date="2016-03" db="EMBL/GenBank/DDBJ databases">
        <authorList>
            <person name="Ploux O."/>
        </authorList>
    </citation>
    <scope>NUCLEOTIDE SEQUENCE [LARGE SCALE GENOMIC DNA]</scope>
    <source>
        <strain evidence="7 8">R-45370</strain>
    </source>
</reference>
<dbReference type="GO" id="GO:0004540">
    <property type="term" value="F:RNA nuclease activity"/>
    <property type="evidence" value="ECO:0007669"/>
    <property type="project" value="InterPro"/>
</dbReference>
<keyword evidence="1" id="KW-0597">Phosphoprotein</keyword>
<dbReference type="Proteomes" id="UP000078476">
    <property type="component" value="Unassembled WGS sequence"/>
</dbReference>
<gene>
    <name evidence="7" type="ORF">A1359_21325</name>
</gene>
<dbReference type="EMBL" id="LUUI01000053">
    <property type="protein sequence ID" value="OAI20173.1"/>
    <property type="molecule type" value="Genomic_DNA"/>
</dbReference>
<keyword evidence="3" id="KW-0540">Nuclease</keyword>
<dbReference type="InterPro" id="IPR051813">
    <property type="entry name" value="HepT_RNase_toxin"/>
</dbReference>
<evidence type="ECO:0000256" key="4">
    <source>
        <dbReference type="ARBA" id="ARBA00022741"/>
    </source>
</evidence>
<keyword evidence="2" id="KW-1277">Toxin-antitoxin system</keyword>
<evidence type="ECO:0000313" key="8">
    <source>
        <dbReference type="Proteomes" id="UP000078476"/>
    </source>
</evidence>
<dbReference type="Pfam" id="PF01934">
    <property type="entry name" value="HepT-like"/>
    <property type="match status" value="1"/>
</dbReference>
<dbReference type="GO" id="GO:0016787">
    <property type="term" value="F:hydrolase activity"/>
    <property type="evidence" value="ECO:0007669"/>
    <property type="project" value="UniProtKB-KW"/>
</dbReference>